<name>A0ABQ5DZR3_9ASTR</name>
<sequence>MNIRNTREELHNFADEVHRMLTVIRHDIVKLIASVFISLHLFFLFHNLCPDEHELERKGKHTSSHISFNQTLSRTHIASEEHKDDIQPSKKPKITIIPPKQLFIDLTNEDTINPSPKLHESSPSAPNAPSKTPSTKDTSSSSIDYTPKSPTLSSSPSTNGYLNPPLSPPPRVPPPPPTQAPNSMEITLSLSPITPLLDSKILLDMVSSCISLFSLPERLKADNTVRVNQLVTVLLIKSSIHLLDQNRYPVDTSLIHIESRKSPITVLFDADIDRISIRHCQY</sequence>
<feature type="compositionally biased region" description="Low complexity" evidence="1">
    <location>
        <begin position="129"/>
        <end position="158"/>
    </location>
</feature>
<dbReference type="EMBL" id="BQNB010015833">
    <property type="protein sequence ID" value="GJT44670.1"/>
    <property type="molecule type" value="Genomic_DNA"/>
</dbReference>
<evidence type="ECO:0000313" key="3">
    <source>
        <dbReference type="Proteomes" id="UP001151760"/>
    </source>
</evidence>
<dbReference type="Proteomes" id="UP001151760">
    <property type="component" value="Unassembled WGS sequence"/>
</dbReference>
<gene>
    <name evidence="2" type="ORF">Tco_0953385</name>
</gene>
<reference evidence="2" key="1">
    <citation type="journal article" date="2022" name="Int. J. Mol. Sci.">
        <title>Draft Genome of Tanacetum Coccineum: Genomic Comparison of Closely Related Tanacetum-Family Plants.</title>
        <authorList>
            <person name="Yamashiro T."/>
            <person name="Shiraishi A."/>
            <person name="Nakayama K."/>
            <person name="Satake H."/>
        </authorList>
    </citation>
    <scope>NUCLEOTIDE SEQUENCE</scope>
</reference>
<feature type="compositionally biased region" description="Pro residues" evidence="1">
    <location>
        <begin position="165"/>
        <end position="179"/>
    </location>
</feature>
<keyword evidence="3" id="KW-1185">Reference proteome</keyword>
<protein>
    <submittedName>
        <fullName evidence="2">Uncharacterized protein</fullName>
    </submittedName>
</protein>
<feature type="region of interest" description="Disordered" evidence="1">
    <location>
        <begin position="110"/>
        <end position="184"/>
    </location>
</feature>
<reference evidence="2" key="2">
    <citation type="submission" date="2022-01" db="EMBL/GenBank/DDBJ databases">
        <authorList>
            <person name="Yamashiro T."/>
            <person name="Shiraishi A."/>
            <person name="Satake H."/>
            <person name="Nakayama K."/>
        </authorList>
    </citation>
    <scope>NUCLEOTIDE SEQUENCE</scope>
</reference>
<evidence type="ECO:0000256" key="1">
    <source>
        <dbReference type="SAM" id="MobiDB-lite"/>
    </source>
</evidence>
<feature type="compositionally biased region" description="Basic and acidic residues" evidence="1">
    <location>
        <begin position="77"/>
        <end position="88"/>
    </location>
</feature>
<proteinExistence type="predicted"/>
<organism evidence="2 3">
    <name type="scientific">Tanacetum coccineum</name>
    <dbReference type="NCBI Taxonomy" id="301880"/>
    <lineage>
        <taxon>Eukaryota</taxon>
        <taxon>Viridiplantae</taxon>
        <taxon>Streptophyta</taxon>
        <taxon>Embryophyta</taxon>
        <taxon>Tracheophyta</taxon>
        <taxon>Spermatophyta</taxon>
        <taxon>Magnoliopsida</taxon>
        <taxon>eudicotyledons</taxon>
        <taxon>Gunneridae</taxon>
        <taxon>Pentapetalae</taxon>
        <taxon>asterids</taxon>
        <taxon>campanulids</taxon>
        <taxon>Asterales</taxon>
        <taxon>Asteraceae</taxon>
        <taxon>Asteroideae</taxon>
        <taxon>Anthemideae</taxon>
        <taxon>Anthemidinae</taxon>
        <taxon>Tanacetum</taxon>
    </lineage>
</organism>
<accession>A0ABQ5DZR3</accession>
<feature type="compositionally biased region" description="Polar residues" evidence="1">
    <location>
        <begin position="64"/>
        <end position="76"/>
    </location>
</feature>
<feature type="region of interest" description="Disordered" evidence="1">
    <location>
        <begin position="60"/>
        <end position="92"/>
    </location>
</feature>
<evidence type="ECO:0000313" key="2">
    <source>
        <dbReference type="EMBL" id="GJT44670.1"/>
    </source>
</evidence>
<comment type="caution">
    <text evidence="2">The sequence shown here is derived from an EMBL/GenBank/DDBJ whole genome shotgun (WGS) entry which is preliminary data.</text>
</comment>